<comment type="caution">
    <text evidence="2">The sequence shown here is derived from an EMBL/GenBank/DDBJ whole genome shotgun (WGS) entry which is preliminary data.</text>
</comment>
<proteinExistence type="predicted"/>
<accession>A0A2M6RAL1</accession>
<evidence type="ECO:0000313" key="2">
    <source>
        <dbReference type="EMBL" id="PIS07001.1"/>
    </source>
</evidence>
<dbReference type="AlphaFoldDB" id="A0A2M6RAL1"/>
<dbReference type="Proteomes" id="UP000231162">
    <property type="component" value="Unassembled WGS sequence"/>
</dbReference>
<evidence type="ECO:0000313" key="3">
    <source>
        <dbReference type="Proteomes" id="UP000231162"/>
    </source>
</evidence>
<feature type="coiled-coil region" evidence="1">
    <location>
        <begin position="13"/>
        <end position="88"/>
    </location>
</feature>
<name>A0A2M6RAL1_9BACT</name>
<gene>
    <name evidence="2" type="ORF">COT79_01575</name>
</gene>
<dbReference type="EMBL" id="PEZX01000023">
    <property type="protein sequence ID" value="PIS07001.1"/>
    <property type="molecule type" value="Genomic_DNA"/>
</dbReference>
<keyword evidence="1" id="KW-0175">Coiled coil</keyword>
<reference evidence="3" key="1">
    <citation type="submission" date="2017-09" db="EMBL/GenBank/DDBJ databases">
        <title>Depth-based differentiation of microbial function through sediment-hosted aquifers and enrichment of novel symbionts in the deep terrestrial subsurface.</title>
        <authorList>
            <person name="Probst A.J."/>
            <person name="Ladd B."/>
            <person name="Jarett J.K."/>
            <person name="Geller-Mcgrath D.E."/>
            <person name="Sieber C.M.K."/>
            <person name="Emerson J.B."/>
            <person name="Anantharaman K."/>
            <person name="Thomas B.C."/>
            <person name="Malmstrom R."/>
            <person name="Stieglmeier M."/>
            <person name="Klingl A."/>
            <person name="Woyke T."/>
            <person name="Ryan C.M."/>
            <person name="Banfield J.F."/>
        </authorList>
    </citation>
    <scope>NUCLEOTIDE SEQUENCE [LARGE SCALE GENOMIC DNA]</scope>
</reference>
<protein>
    <submittedName>
        <fullName evidence="2">Uncharacterized protein</fullName>
    </submittedName>
</protein>
<evidence type="ECO:0000256" key="1">
    <source>
        <dbReference type="SAM" id="Coils"/>
    </source>
</evidence>
<sequence>MELTSIQKRITSIEKLEAENKISKEMLKAELENDPGYADAQSTVKAATTRKKEAKEQVLAVASNAEIANKIKENQEEITTQKEILTAELIDHYRKHNTDEIPDATGHLRRFKVSATLLPVRGE</sequence>
<organism evidence="2 3">
    <name type="scientific">Candidatus Berkelbacteria bacterium CG10_big_fil_rev_8_21_14_0_10_43_14</name>
    <dbReference type="NCBI Taxonomy" id="1974515"/>
    <lineage>
        <taxon>Bacteria</taxon>
        <taxon>Candidatus Berkelbacteria</taxon>
    </lineage>
</organism>